<feature type="binding site" evidence="6">
    <location>
        <begin position="28"/>
        <end position="35"/>
    </location>
    <ligand>
        <name>ATP</name>
        <dbReference type="ChEBI" id="CHEBI:30616"/>
    </ligand>
</feature>
<accession>A0A1N6NA65</accession>
<comment type="subunit">
    <text evidence="6">Homodimer.</text>
</comment>
<keyword evidence="6" id="KW-0378">Hydrolase</keyword>
<sequence>MEQSDNPQDIMLARRLERIRFRVAVMSGKGGVGKSTISANLAWLLAQGERETGLLDTDLHGPNLPLMLGVEKACFTPLGEDEIEPVPVAPHLRLASVGNIGHDPRKAFIWRGPMKLGVIRQFLACVVWSDLDYLVIDTPPGTGDEVLTIGQYAAPVTGAVIVTTPQDVAVLDARKSVDFALQMNIPVIGIVENMSDGEGMALFGHGGGERAARELSVPFLGRVSLDPRLVRSGDTGRPFVADHPETATGRELAGILDRVMAWCEESPEDPSGKD</sequence>
<dbReference type="EMBL" id="FTMS01000001">
    <property type="protein sequence ID" value="SIP88990.1"/>
    <property type="molecule type" value="Genomic_DNA"/>
</dbReference>
<dbReference type="AlphaFoldDB" id="A0A1N6NA65"/>
<reference evidence="8" key="1">
    <citation type="submission" date="2017-01" db="EMBL/GenBank/DDBJ databases">
        <authorList>
            <person name="Varghese N."/>
            <person name="Submissions S."/>
        </authorList>
    </citation>
    <scope>NUCLEOTIDE SEQUENCE [LARGE SCALE GENOMIC DNA]</scope>
    <source>
        <strain evidence="8">ASpG1</strain>
    </source>
</reference>
<dbReference type="InterPro" id="IPR019591">
    <property type="entry name" value="Mrp/NBP35_ATP-bd"/>
</dbReference>
<dbReference type="InterPro" id="IPR044304">
    <property type="entry name" value="NUBPL-like"/>
</dbReference>
<evidence type="ECO:0000256" key="2">
    <source>
        <dbReference type="ARBA" id="ARBA00022741"/>
    </source>
</evidence>
<dbReference type="GO" id="GO:0016226">
    <property type="term" value="P:iron-sulfur cluster assembly"/>
    <property type="evidence" value="ECO:0007669"/>
    <property type="project" value="InterPro"/>
</dbReference>
<dbReference type="PROSITE" id="PS01215">
    <property type="entry name" value="MRP"/>
    <property type="match status" value="1"/>
</dbReference>
<dbReference type="Gene3D" id="3.40.50.300">
    <property type="entry name" value="P-loop containing nucleotide triphosphate hydrolases"/>
    <property type="match status" value="1"/>
</dbReference>
<evidence type="ECO:0000256" key="6">
    <source>
        <dbReference type="HAMAP-Rule" id="MF_02040"/>
    </source>
</evidence>
<dbReference type="Pfam" id="PF10609">
    <property type="entry name" value="ParA"/>
    <property type="match status" value="1"/>
</dbReference>
<dbReference type="GO" id="GO:0046872">
    <property type="term" value="F:metal ion binding"/>
    <property type="evidence" value="ECO:0007669"/>
    <property type="project" value="UniProtKB-KW"/>
</dbReference>
<keyword evidence="8" id="KW-1185">Reference proteome</keyword>
<keyword evidence="5 6" id="KW-0411">Iron-sulfur</keyword>
<dbReference type="PANTHER" id="PTHR42961">
    <property type="entry name" value="IRON-SULFUR PROTEIN NUBPL"/>
    <property type="match status" value="1"/>
</dbReference>
<evidence type="ECO:0000256" key="4">
    <source>
        <dbReference type="ARBA" id="ARBA00023004"/>
    </source>
</evidence>
<dbReference type="InterPro" id="IPR027417">
    <property type="entry name" value="P-loop_NTPase"/>
</dbReference>
<dbReference type="InterPro" id="IPR000808">
    <property type="entry name" value="Mrp-like_CS"/>
</dbReference>
<dbReference type="SUPFAM" id="SSF52540">
    <property type="entry name" value="P-loop containing nucleoside triphosphate hydrolases"/>
    <property type="match status" value="1"/>
</dbReference>
<evidence type="ECO:0000256" key="5">
    <source>
        <dbReference type="ARBA" id="ARBA00023014"/>
    </source>
</evidence>
<gene>
    <name evidence="7" type="ORF">SAMN05920897_101150</name>
</gene>
<dbReference type="GO" id="GO:0016887">
    <property type="term" value="F:ATP hydrolysis activity"/>
    <property type="evidence" value="ECO:0007669"/>
    <property type="project" value="UniProtKB-UniRule"/>
</dbReference>
<keyword evidence="2 6" id="KW-0547">Nucleotide-binding</keyword>
<evidence type="ECO:0000313" key="8">
    <source>
        <dbReference type="Proteomes" id="UP000186400"/>
    </source>
</evidence>
<evidence type="ECO:0000256" key="1">
    <source>
        <dbReference type="ARBA" id="ARBA00022723"/>
    </source>
</evidence>
<organism evidence="7 8">
    <name type="scientific">Alkalispirochaeta americana</name>
    <dbReference type="NCBI Taxonomy" id="159291"/>
    <lineage>
        <taxon>Bacteria</taxon>
        <taxon>Pseudomonadati</taxon>
        <taxon>Spirochaetota</taxon>
        <taxon>Spirochaetia</taxon>
        <taxon>Spirochaetales</taxon>
        <taxon>Spirochaetaceae</taxon>
        <taxon>Alkalispirochaeta</taxon>
    </lineage>
</organism>
<dbReference type="GO" id="GO:0140663">
    <property type="term" value="F:ATP-dependent FeS chaperone activity"/>
    <property type="evidence" value="ECO:0007669"/>
    <property type="project" value="InterPro"/>
</dbReference>
<dbReference type="CDD" id="cd02037">
    <property type="entry name" value="Mrp_NBP35"/>
    <property type="match status" value="1"/>
</dbReference>
<comment type="similarity">
    <text evidence="6">Belongs to the Mrp/NBP35 ATP-binding proteins family.</text>
</comment>
<evidence type="ECO:0000313" key="7">
    <source>
        <dbReference type="EMBL" id="SIP88990.1"/>
    </source>
</evidence>
<dbReference type="GO" id="GO:0005524">
    <property type="term" value="F:ATP binding"/>
    <property type="evidence" value="ECO:0007669"/>
    <property type="project" value="UniProtKB-UniRule"/>
</dbReference>
<keyword evidence="3 6" id="KW-0067">ATP-binding</keyword>
<dbReference type="PANTHER" id="PTHR42961:SF2">
    <property type="entry name" value="IRON-SULFUR PROTEIN NUBPL"/>
    <property type="match status" value="1"/>
</dbReference>
<protein>
    <recommendedName>
        <fullName evidence="6">Iron-sulfur cluster carrier protein</fullName>
    </recommendedName>
</protein>
<dbReference type="STRING" id="159291.SAMN05920897_101150"/>
<proteinExistence type="inferred from homology"/>
<keyword evidence="4 6" id="KW-0408">Iron</keyword>
<dbReference type="Proteomes" id="UP000186400">
    <property type="component" value="Unassembled WGS sequence"/>
</dbReference>
<keyword evidence="1 6" id="KW-0479">Metal-binding</keyword>
<comment type="function">
    <text evidence="6">Binds and transfers iron-sulfur (Fe-S) clusters to target apoproteins. Can hydrolyze ATP.</text>
</comment>
<dbReference type="InterPro" id="IPR033756">
    <property type="entry name" value="YlxH/NBP35"/>
</dbReference>
<dbReference type="HAMAP" id="MF_02040">
    <property type="entry name" value="Mrp_NBP35"/>
    <property type="match status" value="1"/>
</dbReference>
<dbReference type="GO" id="GO:0051539">
    <property type="term" value="F:4 iron, 4 sulfur cluster binding"/>
    <property type="evidence" value="ECO:0007669"/>
    <property type="project" value="TreeGrafter"/>
</dbReference>
<evidence type="ECO:0000256" key="3">
    <source>
        <dbReference type="ARBA" id="ARBA00022840"/>
    </source>
</evidence>
<name>A0A1N6NA65_9SPIO</name>